<evidence type="ECO:0000256" key="7">
    <source>
        <dbReference type="ARBA" id="ARBA00019373"/>
    </source>
</evidence>
<evidence type="ECO:0000256" key="1">
    <source>
        <dbReference type="ARBA" id="ARBA00001698"/>
    </source>
</evidence>
<keyword evidence="9" id="KW-0444">Lipid biosynthesis</keyword>
<feature type="transmembrane region" description="Helical" evidence="19">
    <location>
        <begin position="117"/>
        <end position="135"/>
    </location>
</feature>
<evidence type="ECO:0000313" key="21">
    <source>
        <dbReference type="Proteomes" id="UP000521227"/>
    </source>
</evidence>
<evidence type="ECO:0000256" key="8">
    <source>
        <dbReference type="ARBA" id="ARBA00022475"/>
    </source>
</evidence>
<keyword evidence="16" id="KW-0594">Phospholipid biosynthesis</keyword>
<feature type="transmembrane region" description="Helical" evidence="19">
    <location>
        <begin position="44"/>
        <end position="65"/>
    </location>
</feature>
<evidence type="ECO:0000256" key="6">
    <source>
        <dbReference type="ARBA" id="ARBA00012487"/>
    </source>
</evidence>
<dbReference type="Pfam" id="PF01148">
    <property type="entry name" value="CTP_transf_1"/>
    <property type="match status" value="1"/>
</dbReference>
<name>A0A840MR02_9BRAD</name>
<dbReference type="RefSeq" id="WP_430641337.1">
    <property type="nucleotide sequence ID" value="NZ_JACHIJ010000001.1"/>
</dbReference>
<evidence type="ECO:0000256" key="13">
    <source>
        <dbReference type="ARBA" id="ARBA00022989"/>
    </source>
</evidence>
<dbReference type="GO" id="GO:0004605">
    <property type="term" value="F:phosphatidate cytidylyltransferase activity"/>
    <property type="evidence" value="ECO:0007669"/>
    <property type="project" value="UniProtKB-EC"/>
</dbReference>
<dbReference type="UniPathway" id="UPA00557">
    <property type="reaction ID" value="UER00614"/>
</dbReference>
<gene>
    <name evidence="20" type="ORF">HNQ36_000173</name>
</gene>
<dbReference type="PANTHER" id="PTHR46382">
    <property type="entry name" value="PHOSPHATIDATE CYTIDYLYLTRANSFERASE"/>
    <property type="match status" value="1"/>
</dbReference>
<keyword evidence="13 19" id="KW-1133">Transmembrane helix</keyword>
<evidence type="ECO:0000256" key="14">
    <source>
        <dbReference type="ARBA" id="ARBA00023098"/>
    </source>
</evidence>
<sequence length="284" mass="29378">MSGVAPDTPATPETAKGSSNLFMRVVAALVMAPLTIAIAWIGGWPWACIVIAAAALLYFEWLMIVGASGNRLAVAAGITALAIAGVCLMMRRTDLALGIVAVGIALAAVAGRGQRGWVASGLVYAAAALLAAIVVRRDADFGFVALMFVLLVVWVTDIGGYFAGRGIGGPKLWPRVSPKKTWAGAIGGLVLALFVAAVFAWLGFGGMLALLLLGAVLSIVSQLGDLFESAIKRRFDVKDSSHIIPGHGGLLDRLDGFVAAIVFAALIGFMRGGLDGVGRGFMVW</sequence>
<proteinExistence type="inferred from homology"/>
<protein>
    <recommendedName>
        <fullName evidence="7 18">Phosphatidate cytidylyltransferase</fullName>
        <ecNumber evidence="6 18">2.7.7.41</ecNumber>
    </recommendedName>
</protein>
<evidence type="ECO:0000256" key="5">
    <source>
        <dbReference type="ARBA" id="ARBA00010185"/>
    </source>
</evidence>
<comment type="catalytic activity">
    <reaction evidence="1 18">
        <text>a 1,2-diacyl-sn-glycero-3-phosphate + CTP + H(+) = a CDP-1,2-diacyl-sn-glycerol + diphosphate</text>
        <dbReference type="Rhea" id="RHEA:16229"/>
        <dbReference type="ChEBI" id="CHEBI:15378"/>
        <dbReference type="ChEBI" id="CHEBI:33019"/>
        <dbReference type="ChEBI" id="CHEBI:37563"/>
        <dbReference type="ChEBI" id="CHEBI:58332"/>
        <dbReference type="ChEBI" id="CHEBI:58608"/>
        <dbReference type="EC" id="2.7.7.41"/>
    </reaction>
</comment>
<evidence type="ECO:0000313" key="20">
    <source>
        <dbReference type="EMBL" id="MBB5050225.1"/>
    </source>
</evidence>
<dbReference type="EC" id="2.7.7.41" evidence="6 18"/>
<dbReference type="GO" id="GO:0005886">
    <property type="term" value="C:plasma membrane"/>
    <property type="evidence" value="ECO:0007669"/>
    <property type="project" value="UniProtKB-SubCell"/>
</dbReference>
<dbReference type="Proteomes" id="UP000521227">
    <property type="component" value="Unassembled WGS sequence"/>
</dbReference>
<evidence type="ECO:0000256" key="2">
    <source>
        <dbReference type="ARBA" id="ARBA00004651"/>
    </source>
</evidence>
<feature type="transmembrane region" description="Helical" evidence="19">
    <location>
        <begin position="256"/>
        <end position="274"/>
    </location>
</feature>
<dbReference type="GO" id="GO:0016024">
    <property type="term" value="P:CDP-diacylglycerol biosynthetic process"/>
    <property type="evidence" value="ECO:0007669"/>
    <property type="project" value="UniProtKB-UniPathway"/>
</dbReference>
<evidence type="ECO:0000256" key="19">
    <source>
        <dbReference type="SAM" id="Phobius"/>
    </source>
</evidence>
<evidence type="ECO:0000256" key="17">
    <source>
        <dbReference type="ARBA" id="ARBA00023264"/>
    </source>
</evidence>
<keyword evidence="14" id="KW-0443">Lipid metabolism</keyword>
<accession>A0A840MR02</accession>
<dbReference type="PANTHER" id="PTHR46382:SF1">
    <property type="entry name" value="PHOSPHATIDATE CYTIDYLYLTRANSFERASE"/>
    <property type="match status" value="1"/>
</dbReference>
<evidence type="ECO:0000256" key="16">
    <source>
        <dbReference type="ARBA" id="ARBA00023209"/>
    </source>
</evidence>
<feature type="transmembrane region" description="Helical" evidence="19">
    <location>
        <begin position="182"/>
        <end position="202"/>
    </location>
</feature>
<dbReference type="AlphaFoldDB" id="A0A840MR02"/>
<feature type="transmembrane region" description="Helical" evidence="19">
    <location>
        <begin position="21"/>
        <end position="38"/>
    </location>
</feature>
<feature type="transmembrane region" description="Helical" evidence="19">
    <location>
        <begin position="208"/>
        <end position="227"/>
    </location>
</feature>
<comment type="similarity">
    <text evidence="5 18">Belongs to the CDS family.</text>
</comment>
<comment type="caution">
    <text evidence="20">The sequence shown here is derived from an EMBL/GenBank/DDBJ whole genome shotgun (WGS) entry which is preliminary data.</text>
</comment>
<dbReference type="PROSITE" id="PS01315">
    <property type="entry name" value="CDS"/>
    <property type="match status" value="1"/>
</dbReference>
<keyword evidence="8" id="KW-1003">Cell membrane</keyword>
<evidence type="ECO:0000256" key="12">
    <source>
        <dbReference type="ARBA" id="ARBA00022695"/>
    </source>
</evidence>
<comment type="subcellular location">
    <subcellularLocation>
        <location evidence="2">Cell membrane</location>
        <topology evidence="2">Multi-pass membrane protein</topology>
    </subcellularLocation>
</comment>
<feature type="transmembrane region" description="Helical" evidence="19">
    <location>
        <begin position="141"/>
        <end position="162"/>
    </location>
</feature>
<evidence type="ECO:0000256" key="3">
    <source>
        <dbReference type="ARBA" id="ARBA00005119"/>
    </source>
</evidence>
<evidence type="ECO:0000256" key="10">
    <source>
        <dbReference type="ARBA" id="ARBA00022679"/>
    </source>
</evidence>
<evidence type="ECO:0000256" key="18">
    <source>
        <dbReference type="RuleBase" id="RU003938"/>
    </source>
</evidence>
<keyword evidence="17" id="KW-1208">Phospholipid metabolism</keyword>
<evidence type="ECO:0000256" key="15">
    <source>
        <dbReference type="ARBA" id="ARBA00023136"/>
    </source>
</evidence>
<feature type="transmembrane region" description="Helical" evidence="19">
    <location>
        <begin position="95"/>
        <end position="110"/>
    </location>
</feature>
<dbReference type="InterPro" id="IPR000374">
    <property type="entry name" value="PC_trans"/>
</dbReference>
<reference evidence="20 21" key="1">
    <citation type="submission" date="2020-08" db="EMBL/GenBank/DDBJ databases">
        <title>Genomic Encyclopedia of Type Strains, Phase IV (KMG-IV): sequencing the most valuable type-strain genomes for metagenomic binning, comparative biology and taxonomic classification.</title>
        <authorList>
            <person name="Goeker M."/>
        </authorList>
    </citation>
    <scope>NUCLEOTIDE SEQUENCE [LARGE SCALE GENOMIC DNA]</scope>
    <source>
        <strain evidence="20 21">DSM 17498</strain>
    </source>
</reference>
<evidence type="ECO:0000256" key="11">
    <source>
        <dbReference type="ARBA" id="ARBA00022692"/>
    </source>
</evidence>
<organism evidence="20 21">
    <name type="scientific">Afipia massiliensis</name>
    <dbReference type="NCBI Taxonomy" id="211460"/>
    <lineage>
        <taxon>Bacteria</taxon>
        <taxon>Pseudomonadati</taxon>
        <taxon>Pseudomonadota</taxon>
        <taxon>Alphaproteobacteria</taxon>
        <taxon>Hyphomicrobiales</taxon>
        <taxon>Nitrobacteraceae</taxon>
        <taxon>Afipia</taxon>
    </lineage>
</organism>
<comment type="pathway">
    <text evidence="4">Lipid metabolism.</text>
</comment>
<feature type="transmembrane region" description="Helical" evidence="19">
    <location>
        <begin position="72"/>
        <end position="89"/>
    </location>
</feature>
<evidence type="ECO:0000256" key="9">
    <source>
        <dbReference type="ARBA" id="ARBA00022516"/>
    </source>
</evidence>
<keyword evidence="12 18" id="KW-0548">Nucleotidyltransferase</keyword>
<keyword evidence="11 18" id="KW-0812">Transmembrane</keyword>
<dbReference type="EMBL" id="JACHIJ010000001">
    <property type="protein sequence ID" value="MBB5050225.1"/>
    <property type="molecule type" value="Genomic_DNA"/>
</dbReference>
<comment type="pathway">
    <text evidence="3 18">Phospholipid metabolism; CDP-diacylglycerol biosynthesis; CDP-diacylglycerol from sn-glycerol 3-phosphate: step 3/3.</text>
</comment>
<keyword evidence="10 18" id="KW-0808">Transferase</keyword>
<keyword evidence="15 19" id="KW-0472">Membrane</keyword>
<evidence type="ECO:0000256" key="4">
    <source>
        <dbReference type="ARBA" id="ARBA00005189"/>
    </source>
</evidence>